<evidence type="ECO:0000313" key="3">
    <source>
        <dbReference type="Proteomes" id="UP001596105"/>
    </source>
</evidence>
<dbReference type="Pfam" id="PF20251">
    <property type="entry name" value="Big_14"/>
    <property type="match status" value="1"/>
</dbReference>
<comment type="caution">
    <text evidence="2">The sequence shown here is derived from an EMBL/GenBank/DDBJ whole genome shotgun (WGS) entry which is preliminary data.</text>
</comment>
<protein>
    <submittedName>
        <fullName evidence="2">Immunoglobulin-like domain-containing protein</fullName>
    </submittedName>
</protein>
<accession>A0ABW0LTE7</accession>
<evidence type="ECO:0000259" key="1">
    <source>
        <dbReference type="Pfam" id="PF20251"/>
    </source>
</evidence>
<dbReference type="EMBL" id="JBHSMH010000008">
    <property type="protein sequence ID" value="MFC5468237.1"/>
    <property type="molecule type" value="Genomic_DNA"/>
</dbReference>
<name>A0ABW0LTE7_9BACL</name>
<proteinExistence type="predicted"/>
<evidence type="ECO:0000313" key="2">
    <source>
        <dbReference type="EMBL" id="MFC5468237.1"/>
    </source>
</evidence>
<gene>
    <name evidence="2" type="ORF">ACFPPD_05855</name>
</gene>
<feature type="domain" description="Bacterial Ig-like" evidence="1">
    <location>
        <begin position="195"/>
        <end position="287"/>
    </location>
</feature>
<dbReference type="Proteomes" id="UP001596105">
    <property type="component" value="Unassembled WGS sequence"/>
</dbReference>
<sequence length="302" mass="32793">MRKVFVTLVLSVLLAGCDRNVSAPSPDKAPIASAPAAADSSLNFKATADGKIILKWNTRDLYEKLGLAPQSGAKLRAYSPDQFPRVSPDVTYAFHSKPGEDQGMYFQRFPADGAIRATLTRVDADFRPIDDNPLVSTVTHDPRSAKDVVHKFPFRVHVPLPSDVDALYAMRTELVEKDGTVSDSVINVFYVPGKAVNATLATDKETYAPGDTLLLRLTNGGPTNLGLGSMYLLEKKADDGWTKLNAEANWTLEGYTSTPENDFTQKIKLDGLSVGTYRISKSVGAENADFGVTLSDTFEIKG</sequence>
<dbReference type="RefSeq" id="WP_209750225.1">
    <property type="nucleotide sequence ID" value="NZ_JBHSMH010000008.1"/>
</dbReference>
<dbReference type="PROSITE" id="PS51257">
    <property type="entry name" value="PROKAR_LIPOPROTEIN"/>
    <property type="match status" value="1"/>
</dbReference>
<reference evidence="3" key="1">
    <citation type="journal article" date="2019" name="Int. J. Syst. Evol. Microbiol.">
        <title>The Global Catalogue of Microorganisms (GCM) 10K type strain sequencing project: providing services to taxonomists for standard genome sequencing and annotation.</title>
        <authorList>
            <consortium name="The Broad Institute Genomics Platform"/>
            <consortium name="The Broad Institute Genome Sequencing Center for Infectious Disease"/>
            <person name="Wu L."/>
            <person name="Ma J."/>
        </authorList>
    </citation>
    <scope>NUCLEOTIDE SEQUENCE [LARGE SCALE GENOMIC DNA]</scope>
    <source>
        <strain evidence="3">CCUG 57113</strain>
    </source>
</reference>
<dbReference type="InterPro" id="IPR046878">
    <property type="entry name" value="Big_14"/>
</dbReference>
<keyword evidence="3" id="KW-1185">Reference proteome</keyword>
<organism evidence="2 3">
    <name type="scientific">Cohnella suwonensis</name>
    <dbReference type="NCBI Taxonomy" id="696072"/>
    <lineage>
        <taxon>Bacteria</taxon>
        <taxon>Bacillati</taxon>
        <taxon>Bacillota</taxon>
        <taxon>Bacilli</taxon>
        <taxon>Bacillales</taxon>
        <taxon>Paenibacillaceae</taxon>
        <taxon>Cohnella</taxon>
    </lineage>
</organism>